<dbReference type="NCBIfam" id="NF041437">
    <property type="entry name" value="TfpZ"/>
    <property type="match status" value="1"/>
</dbReference>
<accession>A0A1I4ZWA0</accession>
<keyword evidence="3" id="KW-1185">Reference proteome</keyword>
<organism evidence="2 3">
    <name type="scientific">Dokdonella immobilis</name>
    <dbReference type="NCBI Taxonomy" id="578942"/>
    <lineage>
        <taxon>Bacteria</taxon>
        <taxon>Pseudomonadati</taxon>
        <taxon>Pseudomonadota</taxon>
        <taxon>Gammaproteobacteria</taxon>
        <taxon>Lysobacterales</taxon>
        <taxon>Rhodanobacteraceae</taxon>
        <taxon>Dokdonella</taxon>
    </lineage>
</organism>
<feature type="transmembrane region" description="Helical" evidence="1">
    <location>
        <begin position="7"/>
        <end position="30"/>
    </location>
</feature>
<sequence length="247" mass="27462">MSRWKAACIHLSISLLVGLLVLALLFLVWYPEPYFEAAGGQHLIVVLLGVDLVLGPLMTLILFKSGKWGMRFDLWMIGVVQSAALVYGLHVIAESRPVFIVAAVDRFNVMAPADIDPEDLAAGKKPEFRSFSWTGPRLVGAQIPPRGKERTKLMFQGPGGRDVQNYPKFYVDYEAVAPAILDRAKPLSNLRERNADAGPVLAKWLRSNHRKEEDVVWAPIMARKSSATMLLDAHTGEPLEAMAVYPW</sequence>
<proteinExistence type="predicted"/>
<name>A0A1I4ZWA0_9GAMM</name>
<dbReference type="InterPro" id="IPR047814">
    <property type="entry name" value="TfpX/TfpZ-like"/>
</dbReference>
<keyword evidence="1" id="KW-0472">Membrane</keyword>
<evidence type="ECO:0000256" key="1">
    <source>
        <dbReference type="SAM" id="Phobius"/>
    </source>
</evidence>
<keyword evidence="1" id="KW-0812">Transmembrane</keyword>
<evidence type="ECO:0000313" key="3">
    <source>
        <dbReference type="Proteomes" id="UP000198575"/>
    </source>
</evidence>
<dbReference type="Proteomes" id="UP000198575">
    <property type="component" value="Unassembled WGS sequence"/>
</dbReference>
<keyword evidence="1" id="KW-1133">Transmembrane helix</keyword>
<gene>
    <name evidence="2" type="ORF">SAMN05216289_12961</name>
</gene>
<dbReference type="STRING" id="578942.SAMN05216289_12961"/>
<feature type="transmembrane region" description="Helical" evidence="1">
    <location>
        <begin position="42"/>
        <end position="62"/>
    </location>
</feature>
<dbReference type="AlphaFoldDB" id="A0A1I4ZWA0"/>
<feature type="transmembrane region" description="Helical" evidence="1">
    <location>
        <begin position="74"/>
        <end position="93"/>
    </location>
</feature>
<reference evidence="2 3" key="1">
    <citation type="submission" date="2016-10" db="EMBL/GenBank/DDBJ databases">
        <authorList>
            <person name="de Groot N.N."/>
        </authorList>
    </citation>
    <scope>NUCLEOTIDE SEQUENCE [LARGE SCALE GENOMIC DNA]</scope>
    <source>
        <strain evidence="2 3">CGMCC 1.7659</strain>
    </source>
</reference>
<dbReference type="RefSeq" id="WP_092409840.1">
    <property type="nucleotide sequence ID" value="NZ_FOVF01000029.1"/>
</dbReference>
<evidence type="ECO:0000313" key="2">
    <source>
        <dbReference type="EMBL" id="SFN54515.1"/>
    </source>
</evidence>
<dbReference type="EMBL" id="FOVF01000029">
    <property type="protein sequence ID" value="SFN54515.1"/>
    <property type="molecule type" value="Genomic_DNA"/>
</dbReference>
<protein>
    <recommendedName>
        <fullName evidence="4">Type IV pilin accessory protein</fullName>
    </recommendedName>
</protein>
<evidence type="ECO:0008006" key="4">
    <source>
        <dbReference type="Google" id="ProtNLM"/>
    </source>
</evidence>